<dbReference type="Proteomes" id="UP000053593">
    <property type="component" value="Unassembled WGS sequence"/>
</dbReference>
<protein>
    <submittedName>
        <fullName evidence="1">Uncharacterized protein</fullName>
    </submittedName>
</protein>
<evidence type="ECO:0000313" key="1">
    <source>
        <dbReference type="EMBL" id="KIK51702.1"/>
    </source>
</evidence>
<dbReference type="HOGENOM" id="CLU_1970800_0_0_1"/>
<organism evidence="1 2">
    <name type="scientific">Collybiopsis luxurians FD-317 M1</name>
    <dbReference type="NCBI Taxonomy" id="944289"/>
    <lineage>
        <taxon>Eukaryota</taxon>
        <taxon>Fungi</taxon>
        <taxon>Dikarya</taxon>
        <taxon>Basidiomycota</taxon>
        <taxon>Agaricomycotina</taxon>
        <taxon>Agaricomycetes</taxon>
        <taxon>Agaricomycetidae</taxon>
        <taxon>Agaricales</taxon>
        <taxon>Marasmiineae</taxon>
        <taxon>Omphalotaceae</taxon>
        <taxon>Collybiopsis</taxon>
        <taxon>Collybiopsis luxurians</taxon>
    </lineage>
</organism>
<evidence type="ECO:0000313" key="2">
    <source>
        <dbReference type="Proteomes" id="UP000053593"/>
    </source>
</evidence>
<gene>
    <name evidence="1" type="ORF">GYMLUDRAFT_64662</name>
</gene>
<dbReference type="AlphaFoldDB" id="A0A0D0C1P1"/>
<accession>A0A0D0C1P1</accession>
<name>A0A0D0C1P1_9AGAR</name>
<sequence>MGQHNTEHSGAIKVHVCGLTKCSLFDSDNYILHVWDREETFTLMVEFTRWLYECHLSTKLQETITKLTNFIVENPGGNEDEHVLEQLILKLGKLNAYKIEFSNDKIPAILNWMSLIKDKWLGVRIKL</sequence>
<keyword evidence="2" id="KW-1185">Reference proteome</keyword>
<dbReference type="EMBL" id="KN834857">
    <property type="protein sequence ID" value="KIK51702.1"/>
    <property type="molecule type" value="Genomic_DNA"/>
</dbReference>
<reference evidence="1 2" key="1">
    <citation type="submission" date="2014-04" db="EMBL/GenBank/DDBJ databases">
        <title>Evolutionary Origins and Diversification of the Mycorrhizal Mutualists.</title>
        <authorList>
            <consortium name="DOE Joint Genome Institute"/>
            <consortium name="Mycorrhizal Genomics Consortium"/>
            <person name="Kohler A."/>
            <person name="Kuo A."/>
            <person name="Nagy L.G."/>
            <person name="Floudas D."/>
            <person name="Copeland A."/>
            <person name="Barry K.W."/>
            <person name="Cichocki N."/>
            <person name="Veneault-Fourrey C."/>
            <person name="LaButti K."/>
            <person name="Lindquist E.A."/>
            <person name="Lipzen A."/>
            <person name="Lundell T."/>
            <person name="Morin E."/>
            <person name="Murat C."/>
            <person name="Riley R."/>
            <person name="Ohm R."/>
            <person name="Sun H."/>
            <person name="Tunlid A."/>
            <person name="Henrissat B."/>
            <person name="Grigoriev I.V."/>
            <person name="Hibbett D.S."/>
            <person name="Martin F."/>
        </authorList>
    </citation>
    <scope>NUCLEOTIDE SEQUENCE [LARGE SCALE GENOMIC DNA]</scope>
    <source>
        <strain evidence="1 2">FD-317 M1</strain>
    </source>
</reference>
<proteinExistence type="predicted"/>